<sequence length="338" mass="37764">MIATVRRVRTTSRGLLAIASIIILSLSTHINWFMGFFYIADRLPFVLSILTLATLVLTSILDLAKGGNAVTARPMVESALLVVFTILWTGANGFSTPRWNTIQPGVCSSISIASNPSFQSGVRMWCQEMIVLRAFVWIEWIILLGSLLLLVSYCFKQARKGRGHIWVTPLAHFDPHEAEDTKWDAKSRVFSHMSWGIRGDRTPYAFDMQTPRPYQTEHQQTQENYHYNDFNDQVPTPRPAAVIHNYNNAGDTLRSVGSQHSGQALVGGGYQSTDPFNIPKDRPISLASSGEGAVQPSNWRSFTQHGFDKPAKPIANGAMRTHGYSTSIEHHSRQPYAF</sequence>
<dbReference type="OrthoDB" id="2793550at2759"/>
<reference evidence="2 3" key="1">
    <citation type="journal article" date="2011" name="PLoS Pathog.">
        <title>Endophytic Life Strategies Decoded by Genome and Transcriptome Analyses of the Mutualistic Root Symbiont Piriformospora indica.</title>
        <authorList>
            <person name="Zuccaro A."/>
            <person name="Lahrmann U."/>
            <person name="Guldener U."/>
            <person name="Langen G."/>
            <person name="Pfiffi S."/>
            <person name="Biedenkopf D."/>
            <person name="Wong P."/>
            <person name="Samans B."/>
            <person name="Grimm C."/>
            <person name="Basiewicz M."/>
            <person name="Murat C."/>
            <person name="Martin F."/>
            <person name="Kogel K.H."/>
        </authorList>
    </citation>
    <scope>NUCLEOTIDE SEQUENCE [LARGE SCALE GENOMIC DNA]</scope>
    <source>
        <strain evidence="2 3">DSM 11827</strain>
    </source>
</reference>
<evidence type="ECO:0008006" key="4">
    <source>
        <dbReference type="Google" id="ProtNLM"/>
    </source>
</evidence>
<organism evidence="2 3">
    <name type="scientific">Serendipita indica (strain DSM 11827)</name>
    <name type="common">Root endophyte fungus</name>
    <name type="synonym">Piriformospora indica</name>
    <dbReference type="NCBI Taxonomy" id="1109443"/>
    <lineage>
        <taxon>Eukaryota</taxon>
        <taxon>Fungi</taxon>
        <taxon>Dikarya</taxon>
        <taxon>Basidiomycota</taxon>
        <taxon>Agaricomycotina</taxon>
        <taxon>Agaricomycetes</taxon>
        <taxon>Sebacinales</taxon>
        <taxon>Serendipitaceae</taxon>
        <taxon>Serendipita</taxon>
    </lineage>
</organism>
<evidence type="ECO:0000313" key="3">
    <source>
        <dbReference type="Proteomes" id="UP000007148"/>
    </source>
</evidence>
<comment type="caution">
    <text evidence="2">The sequence shown here is derived from an EMBL/GenBank/DDBJ whole genome shotgun (WGS) entry which is preliminary data.</text>
</comment>
<feature type="transmembrane region" description="Helical" evidence="1">
    <location>
        <begin position="134"/>
        <end position="155"/>
    </location>
</feature>
<proteinExistence type="predicted"/>
<dbReference type="InParanoid" id="G4TDQ5"/>
<keyword evidence="1" id="KW-1133">Transmembrane helix</keyword>
<protein>
    <recommendedName>
        <fullName evidence="4">MARVEL domain-containing protein</fullName>
    </recommendedName>
</protein>
<feature type="transmembrane region" description="Helical" evidence="1">
    <location>
        <begin position="76"/>
        <end position="94"/>
    </location>
</feature>
<evidence type="ECO:0000256" key="1">
    <source>
        <dbReference type="SAM" id="Phobius"/>
    </source>
</evidence>
<feature type="transmembrane region" description="Helical" evidence="1">
    <location>
        <begin position="45"/>
        <end position="64"/>
    </location>
</feature>
<keyword evidence="1" id="KW-0812">Transmembrane</keyword>
<evidence type="ECO:0000313" key="2">
    <source>
        <dbReference type="EMBL" id="CCA69440.1"/>
    </source>
</evidence>
<keyword evidence="3" id="KW-1185">Reference proteome</keyword>
<dbReference type="eggNOG" id="ENOG502SR5T">
    <property type="taxonomic scope" value="Eukaryota"/>
</dbReference>
<dbReference type="HOGENOM" id="CLU_821632_0_0_1"/>
<dbReference type="AlphaFoldDB" id="G4TDQ5"/>
<feature type="transmembrane region" description="Helical" evidence="1">
    <location>
        <begin position="15"/>
        <end position="39"/>
    </location>
</feature>
<keyword evidence="1" id="KW-0472">Membrane</keyword>
<gene>
    <name evidence="2" type="ORF">PIIN_03340</name>
</gene>
<name>G4TDQ5_SERID</name>
<dbReference type="EMBL" id="CAFZ01000055">
    <property type="protein sequence ID" value="CCA69440.1"/>
    <property type="molecule type" value="Genomic_DNA"/>
</dbReference>
<dbReference type="Proteomes" id="UP000007148">
    <property type="component" value="Unassembled WGS sequence"/>
</dbReference>
<accession>G4TDQ5</accession>